<comment type="cofactor">
    <cofactor evidence="1">
        <name>Fe(2+)</name>
        <dbReference type="ChEBI" id="CHEBI:29033"/>
    </cofactor>
</comment>
<dbReference type="AlphaFoldDB" id="A0A4V3QW12"/>
<evidence type="ECO:0000313" key="3">
    <source>
        <dbReference type="Proteomes" id="UP000309848"/>
    </source>
</evidence>
<organism evidence="2 3">
    <name type="scientific">Sphingomonas naasensis</name>
    <dbReference type="NCBI Taxonomy" id="1344951"/>
    <lineage>
        <taxon>Bacteria</taxon>
        <taxon>Pseudomonadati</taxon>
        <taxon>Pseudomonadota</taxon>
        <taxon>Alphaproteobacteria</taxon>
        <taxon>Sphingomonadales</taxon>
        <taxon>Sphingomonadaceae</taxon>
        <taxon>Sphingomonas</taxon>
    </lineage>
</organism>
<dbReference type="SUPFAM" id="SSF51197">
    <property type="entry name" value="Clavaminate synthase-like"/>
    <property type="match status" value="1"/>
</dbReference>
<reference evidence="2 3" key="1">
    <citation type="submission" date="2019-04" db="EMBL/GenBank/DDBJ databases">
        <title>Sphingomonas psychrotolerans sp. nov., isolated from soil in the Tianshan Mountains, Xinjiang, China.</title>
        <authorList>
            <person name="Luo Y."/>
            <person name="Sheng H."/>
        </authorList>
    </citation>
    <scope>NUCLEOTIDE SEQUENCE [LARGE SCALE GENOMIC DNA]</scope>
    <source>
        <strain evidence="2 3">KIS18-15</strain>
    </source>
</reference>
<keyword evidence="3" id="KW-1185">Reference proteome</keyword>
<evidence type="ECO:0000313" key="2">
    <source>
        <dbReference type="EMBL" id="TGX40772.1"/>
    </source>
</evidence>
<sequence>MVGFEQPGLRDGAEEADYGAKFRRDGYAVLRGFFNADEVAAIGAAIDQIHAEGVAHGRSFRHGNLFYNVAPRAGAEPLVRMVQWPSYHQPVLDRVRRDPRFAAMLAPLIGGDVKQIINQLHWKAPGGMGDFAWHQDSRFRKPDACYRNLGTAYVQTGLAIDPHNPQSGGMRFIPRSHLAGDLDLDTDTEVLGNAMADDVLEKVGLSVDDVIDLDLAPGDLALWNPYLVHGSGTNRADHQRRLYINGYVRAEDCDRGEWAFRDGKPVPLGPEPALVHYEDLHVRGEPHYL</sequence>
<proteinExistence type="predicted"/>
<dbReference type="PANTHER" id="PTHR20883:SF48">
    <property type="entry name" value="ECTOINE DIOXYGENASE"/>
    <property type="match status" value="1"/>
</dbReference>
<dbReference type="OrthoDB" id="2553118at2"/>
<dbReference type="InterPro" id="IPR008775">
    <property type="entry name" value="Phytyl_CoA_dOase-like"/>
</dbReference>
<dbReference type="PANTHER" id="PTHR20883">
    <property type="entry name" value="PHYTANOYL-COA DIOXYGENASE DOMAIN CONTAINING 1"/>
    <property type="match status" value="1"/>
</dbReference>
<dbReference type="GO" id="GO:0016706">
    <property type="term" value="F:2-oxoglutarate-dependent dioxygenase activity"/>
    <property type="evidence" value="ECO:0007669"/>
    <property type="project" value="UniProtKB-ARBA"/>
</dbReference>
<name>A0A4V3QW12_9SPHN</name>
<dbReference type="GO" id="GO:0005506">
    <property type="term" value="F:iron ion binding"/>
    <property type="evidence" value="ECO:0007669"/>
    <property type="project" value="UniProtKB-ARBA"/>
</dbReference>
<dbReference type="RefSeq" id="WP_135986344.1">
    <property type="nucleotide sequence ID" value="NZ_JAASQM010000005.1"/>
</dbReference>
<gene>
    <name evidence="2" type="ORF">E5A74_14925</name>
</gene>
<dbReference type="EMBL" id="SRXU01000006">
    <property type="protein sequence ID" value="TGX40772.1"/>
    <property type="molecule type" value="Genomic_DNA"/>
</dbReference>
<comment type="caution">
    <text evidence="2">The sequence shown here is derived from an EMBL/GenBank/DDBJ whole genome shotgun (WGS) entry which is preliminary data.</text>
</comment>
<protein>
    <submittedName>
        <fullName evidence="2">Phytanoyl-CoA dioxygenase</fullName>
    </submittedName>
</protein>
<dbReference type="Proteomes" id="UP000309848">
    <property type="component" value="Unassembled WGS sequence"/>
</dbReference>
<dbReference type="Pfam" id="PF05721">
    <property type="entry name" value="PhyH"/>
    <property type="match status" value="1"/>
</dbReference>
<keyword evidence="2" id="KW-0560">Oxidoreductase</keyword>
<dbReference type="Gene3D" id="2.60.120.620">
    <property type="entry name" value="q2cbj1_9rhob like domain"/>
    <property type="match status" value="1"/>
</dbReference>
<keyword evidence="2" id="KW-0223">Dioxygenase</keyword>
<evidence type="ECO:0000256" key="1">
    <source>
        <dbReference type="ARBA" id="ARBA00001954"/>
    </source>
</evidence>
<accession>A0A4V3QW12</accession>